<dbReference type="PANTHER" id="PTHR22504">
    <property type="entry name" value="REPRESSOR OF RNA POLYMERASE III TRANSCRIPTION MAF1"/>
    <property type="match status" value="1"/>
</dbReference>
<accession>A0A0N5AS52</accession>
<dbReference type="Pfam" id="PF09174">
    <property type="entry name" value="Maf1"/>
    <property type="match status" value="1"/>
</dbReference>
<comment type="similarity">
    <text evidence="1">Belongs to the MAF1 family.</text>
</comment>
<protein>
    <recommendedName>
        <fullName evidence="2">Repressor of RNA polymerase III transcription MAF1 homolog</fullName>
    </recommendedName>
</protein>
<dbReference type="STRING" id="451379.A0A0N5AS52"/>
<dbReference type="InterPro" id="IPR015257">
    <property type="entry name" value="Maf1"/>
</dbReference>
<organism evidence="3 4">
    <name type="scientific">Syphacia muris</name>
    <dbReference type="NCBI Taxonomy" id="451379"/>
    <lineage>
        <taxon>Eukaryota</taxon>
        <taxon>Metazoa</taxon>
        <taxon>Ecdysozoa</taxon>
        <taxon>Nematoda</taxon>
        <taxon>Chromadorea</taxon>
        <taxon>Rhabditida</taxon>
        <taxon>Spirurina</taxon>
        <taxon>Oxyuridomorpha</taxon>
        <taxon>Oxyuroidea</taxon>
        <taxon>Oxyuridae</taxon>
        <taxon>Syphacia</taxon>
    </lineage>
</organism>
<dbReference type="InterPro" id="IPR038564">
    <property type="entry name" value="Maf1_sf"/>
</dbReference>
<sequence>MIRADKKQWKQVIQKHEADLQPLSNYDHIFSTSLSPPQLYTARPRFISEHVSAGQQRSRHESDLASSLSDIDTHEGEVEYVDAIPKRTLFDLRCVLSESFPDYDYSDIKSDAFSLIPTVKDLISLVDGVFTPTINSYSDFKMTMWSTIDDKIKLEDCKIYSYTDDHSGPFGEDGVMWSLNYFFCNKSLKRVLFFSCRAINPSSVAQSVDDGMWECD</sequence>
<evidence type="ECO:0000313" key="3">
    <source>
        <dbReference type="Proteomes" id="UP000046393"/>
    </source>
</evidence>
<evidence type="ECO:0000256" key="1">
    <source>
        <dbReference type="ARBA" id="ARBA00006231"/>
    </source>
</evidence>
<keyword evidence="3" id="KW-1185">Reference proteome</keyword>
<dbReference type="AlphaFoldDB" id="A0A0N5AS52"/>
<dbReference type="GO" id="GO:0005634">
    <property type="term" value="C:nucleus"/>
    <property type="evidence" value="ECO:0007669"/>
    <property type="project" value="TreeGrafter"/>
</dbReference>
<evidence type="ECO:0000313" key="4">
    <source>
        <dbReference type="WBParaSite" id="SMUV_0000760301-mRNA-1"/>
    </source>
</evidence>
<dbReference type="GO" id="GO:0016480">
    <property type="term" value="P:negative regulation of transcription by RNA polymerase III"/>
    <property type="evidence" value="ECO:0007669"/>
    <property type="project" value="InterPro"/>
</dbReference>
<dbReference type="Gene3D" id="3.40.1000.50">
    <property type="entry name" value="Repressor of RNA polymerase III transcription Maf1"/>
    <property type="match status" value="1"/>
</dbReference>
<dbReference type="Proteomes" id="UP000046393">
    <property type="component" value="Unplaced"/>
</dbReference>
<reference evidence="4" key="1">
    <citation type="submission" date="2017-02" db="UniProtKB">
        <authorList>
            <consortium name="WormBaseParasite"/>
        </authorList>
    </citation>
    <scope>IDENTIFICATION</scope>
</reference>
<evidence type="ECO:0000256" key="2">
    <source>
        <dbReference type="ARBA" id="ARBA00020829"/>
    </source>
</evidence>
<proteinExistence type="inferred from homology"/>
<dbReference type="GO" id="GO:0000994">
    <property type="term" value="F:RNA polymerase III core binding"/>
    <property type="evidence" value="ECO:0007669"/>
    <property type="project" value="TreeGrafter"/>
</dbReference>
<dbReference type="WBParaSite" id="SMUV_0000760301-mRNA-1">
    <property type="protein sequence ID" value="SMUV_0000760301-mRNA-1"/>
    <property type="gene ID" value="SMUV_0000760301"/>
</dbReference>
<dbReference type="PANTHER" id="PTHR22504:SF0">
    <property type="entry name" value="REPRESSOR OF RNA POLYMERASE III TRANSCRIPTION MAF1 HOMOLOG"/>
    <property type="match status" value="1"/>
</dbReference>
<name>A0A0N5AS52_9BILA</name>